<reference evidence="2" key="1">
    <citation type="journal article" date="2010" name="Science">
        <title>Signatures of adaptation to obligate biotrophy in the Hyaloperonospora arabidopsidis genome.</title>
        <authorList>
            <person name="Baxter L."/>
            <person name="Tripathy S."/>
            <person name="Ishaque N."/>
            <person name="Boot N."/>
            <person name="Cabral A."/>
            <person name="Kemen E."/>
            <person name="Thines M."/>
            <person name="Ah-Fong A."/>
            <person name="Anderson R."/>
            <person name="Badejoko W."/>
            <person name="Bittner-Eddy P."/>
            <person name="Boore J.L."/>
            <person name="Chibucos M.C."/>
            <person name="Coates M."/>
            <person name="Dehal P."/>
            <person name="Delehaunty K."/>
            <person name="Dong S."/>
            <person name="Downton P."/>
            <person name="Dumas B."/>
            <person name="Fabro G."/>
            <person name="Fronick C."/>
            <person name="Fuerstenberg S.I."/>
            <person name="Fulton L."/>
            <person name="Gaulin E."/>
            <person name="Govers F."/>
            <person name="Hughes L."/>
            <person name="Humphray S."/>
            <person name="Jiang R.H."/>
            <person name="Judelson H."/>
            <person name="Kamoun S."/>
            <person name="Kyung K."/>
            <person name="Meijer H."/>
            <person name="Minx P."/>
            <person name="Morris P."/>
            <person name="Nelson J."/>
            <person name="Phuntumart V."/>
            <person name="Qutob D."/>
            <person name="Rehmany A."/>
            <person name="Rougon-Cardoso A."/>
            <person name="Ryden P."/>
            <person name="Torto-Alalibo T."/>
            <person name="Studholme D."/>
            <person name="Wang Y."/>
            <person name="Win J."/>
            <person name="Wood J."/>
            <person name="Clifton S.W."/>
            <person name="Rogers J."/>
            <person name="Van den Ackerveken G."/>
            <person name="Jones J.D."/>
            <person name="McDowell J.M."/>
            <person name="Beynon J."/>
            <person name="Tyler B.M."/>
        </authorList>
    </citation>
    <scope>NUCLEOTIDE SEQUENCE [LARGE SCALE GENOMIC DNA]</scope>
    <source>
        <strain evidence="2">Emoy2</strain>
    </source>
</reference>
<dbReference type="HOGENOM" id="CLU_3072774_0_0_1"/>
<dbReference type="InParanoid" id="M4BBB2"/>
<dbReference type="EMBL" id="JH598095">
    <property type="status" value="NOT_ANNOTATED_CDS"/>
    <property type="molecule type" value="Genomic_DNA"/>
</dbReference>
<dbReference type="STRING" id="559515.M4BBB2"/>
<reference evidence="1" key="2">
    <citation type="submission" date="2015-06" db="UniProtKB">
        <authorList>
            <consortium name="EnsemblProtists"/>
        </authorList>
    </citation>
    <scope>IDENTIFICATION</scope>
    <source>
        <strain evidence="1">Emoy2</strain>
    </source>
</reference>
<keyword evidence="2" id="KW-1185">Reference proteome</keyword>
<name>M4BBB2_HYAAE</name>
<accession>M4BBB2</accession>
<proteinExistence type="predicted"/>
<evidence type="ECO:0000313" key="1">
    <source>
        <dbReference type="EnsemblProtists" id="HpaP803574"/>
    </source>
</evidence>
<dbReference type="AlphaFoldDB" id="M4BBB2"/>
<evidence type="ECO:0000313" key="2">
    <source>
        <dbReference type="Proteomes" id="UP000011713"/>
    </source>
</evidence>
<dbReference type="Proteomes" id="UP000011713">
    <property type="component" value="Unassembled WGS sequence"/>
</dbReference>
<dbReference type="EnsemblProtists" id="HpaT803574">
    <property type="protein sequence ID" value="HpaP803574"/>
    <property type="gene ID" value="HpaG803574"/>
</dbReference>
<sequence>MARCVAESMENVCIIDTSNEIFLFGGDGLVPPPISFDTAYNGSLARGPSECDD</sequence>
<dbReference type="VEuPathDB" id="FungiDB:HpaG803574"/>
<organism evidence="1 2">
    <name type="scientific">Hyaloperonospora arabidopsidis (strain Emoy2)</name>
    <name type="common">Downy mildew agent</name>
    <name type="synonym">Peronospora arabidopsidis</name>
    <dbReference type="NCBI Taxonomy" id="559515"/>
    <lineage>
        <taxon>Eukaryota</taxon>
        <taxon>Sar</taxon>
        <taxon>Stramenopiles</taxon>
        <taxon>Oomycota</taxon>
        <taxon>Peronosporomycetes</taxon>
        <taxon>Peronosporales</taxon>
        <taxon>Peronosporaceae</taxon>
        <taxon>Hyaloperonospora</taxon>
    </lineage>
</organism>
<protein>
    <submittedName>
        <fullName evidence="1">Uncharacterized protein</fullName>
    </submittedName>
</protein>